<dbReference type="Proteomes" id="UP000666915">
    <property type="component" value="Unassembled WGS sequence"/>
</dbReference>
<feature type="domain" description="Insertion element IS402-like" evidence="1">
    <location>
        <begin position="1"/>
        <end position="69"/>
    </location>
</feature>
<keyword evidence="3" id="KW-1185">Reference proteome</keyword>
<organism evidence="2 3">
    <name type="scientific">Actinomadura nitritigenes</name>
    <dbReference type="NCBI Taxonomy" id="134602"/>
    <lineage>
        <taxon>Bacteria</taxon>
        <taxon>Bacillati</taxon>
        <taxon>Actinomycetota</taxon>
        <taxon>Actinomycetes</taxon>
        <taxon>Streptosporangiales</taxon>
        <taxon>Thermomonosporaceae</taxon>
        <taxon>Actinomadura</taxon>
    </lineage>
</organism>
<proteinExistence type="predicted"/>
<name>A0ABS3RG21_9ACTN</name>
<protein>
    <submittedName>
        <fullName evidence="2">Transposase</fullName>
    </submittedName>
</protein>
<evidence type="ECO:0000313" key="2">
    <source>
        <dbReference type="EMBL" id="MBO2445168.1"/>
    </source>
</evidence>
<dbReference type="InterPro" id="IPR025161">
    <property type="entry name" value="IS402-like_dom"/>
</dbReference>
<evidence type="ECO:0000313" key="3">
    <source>
        <dbReference type="Proteomes" id="UP000666915"/>
    </source>
</evidence>
<dbReference type="Pfam" id="PF13340">
    <property type="entry name" value="DUF4096"/>
    <property type="match status" value="1"/>
</dbReference>
<sequence length="80" mass="9185">MEPLLPKVERHAGRRQLDDRRALCGILFVLHTGTRREFLPPQELGFGSGTACWHRPAEWHETGLWGRLHRLLPEELHAAG</sequence>
<dbReference type="EMBL" id="JAGEOK010000063">
    <property type="protein sequence ID" value="MBO2445168.1"/>
    <property type="molecule type" value="Genomic_DNA"/>
</dbReference>
<comment type="caution">
    <text evidence="2">The sequence shown here is derived from an EMBL/GenBank/DDBJ whole genome shotgun (WGS) entry which is preliminary data.</text>
</comment>
<reference evidence="2 3" key="1">
    <citation type="submission" date="2021-03" db="EMBL/GenBank/DDBJ databases">
        <authorList>
            <person name="Kanchanasin P."/>
            <person name="Saeng-In P."/>
            <person name="Phongsopitanun W."/>
            <person name="Yuki M."/>
            <person name="Kudo T."/>
            <person name="Ohkuma M."/>
            <person name="Tanasupawat S."/>
        </authorList>
    </citation>
    <scope>NUCLEOTIDE SEQUENCE [LARGE SCALE GENOMIC DNA]</scope>
    <source>
        <strain evidence="2 3">L46</strain>
    </source>
</reference>
<evidence type="ECO:0000259" key="1">
    <source>
        <dbReference type="Pfam" id="PF13340"/>
    </source>
</evidence>
<accession>A0ABS3RG21</accession>
<gene>
    <name evidence="2" type="ORF">J4557_47465</name>
</gene>